<dbReference type="EC" id="1.6.5.2" evidence="2"/>
<organism evidence="2 3">
    <name type="scientific">Brevibacterium casei</name>
    <dbReference type="NCBI Taxonomy" id="33889"/>
    <lineage>
        <taxon>Bacteria</taxon>
        <taxon>Bacillati</taxon>
        <taxon>Actinomycetota</taxon>
        <taxon>Actinomycetes</taxon>
        <taxon>Micrococcales</taxon>
        <taxon>Brevibacteriaceae</taxon>
        <taxon>Brevibacterium</taxon>
    </lineage>
</organism>
<dbReference type="Pfam" id="PF02852">
    <property type="entry name" value="Pyr_redox_dim"/>
    <property type="match status" value="1"/>
</dbReference>
<gene>
    <name evidence="2" type="primary">lpdA_3</name>
    <name evidence="2" type="ORF">NCTC12391_00229</name>
</gene>
<dbReference type="Proteomes" id="UP000386281">
    <property type="component" value="Unassembled WGS sequence"/>
</dbReference>
<proteinExistence type="predicted"/>
<accession>A0A449CZ01</accession>
<evidence type="ECO:0000313" key="3">
    <source>
        <dbReference type="Proteomes" id="UP000386281"/>
    </source>
</evidence>
<evidence type="ECO:0000313" key="2">
    <source>
        <dbReference type="EMBL" id="VEW10579.1"/>
    </source>
</evidence>
<protein>
    <submittedName>
        <fullName evidence="2">NAD(P)H dehydrogenase (Quinone)</fullName>
        <ecNumber evidence="2">1.6.5.2</ecNumber>
    </submittedName>
</protein>
<dbReference type="AlphaFoldDB" id="A0A449CZ01"/>
<feature type="domain" description="Pyridine nucleotide-disulphide oxidoreductase dimerisation" evidence="1">
    <location>
        <begin position="2"/>
        <end position="52"/>
    </location>
</feature>
<dbReference type="InterPro" id="IPR016156">
    <property type="entry name" value="FAD/NAD-linked_Rdtase_dimer_sf"/>
</dbReference>
<dbReference type="GO" id="GO:0003955">
    <property type="term" value="F:NAD(P)H dehydrogenase (quinone) activity"/>
    <property type="evidence" value="ECO:0007669"/>
    <property type="project" value="UniProtKB-EC"/>
</dbReference>
<keyword evidence="2" id="KW-0560">Oxidoreductase</keyword>
<reference evidence="2 3" key="1">
    <citation type="submission" date="2019-02" db="EMBL/GenBank/DDBJ databases">
        <authorList>
            <consortium name="Pathogen Informatics"/>
        </authorList>
    </citation>
    <scope>NUCLEOTIDE SEQUENCE [LARGE SCALE GENOMIC DNA]</scope>
    <source>
        <strain evidence="2 3">3012STDY7078520</strain>
    </source>
</reference>
<name>A0A449CZ01_9MICO</name>
<dbReference type="EMBL" id="CAACXN010000007">
    <property type="protein sequence ID" value="VEW10579.1"/>
    <property type="molecule type" value="Genomic_DNA"/>
</dbReference>
<evidence type="ECO:0000259" key="1">
    <source>
        <dbReference type="Pfam" id="PF02852"/>
    </source>
</evidence>
<dbReference type="InterPro" id="IPR004099">
    <property type="entry name" value="Pyr_nucl-diS_OxRdtase_dimer"/>
</dbReference>
<dbReference type="SUPFAM" id="SSF55424">
    <property type="entry name" value="FAD/NAD-linked reductases, dimerisation (C-terminal) domain"/>
    <property type="match status" value="1"/>
</dbReference>
<dbReference type="Gene3D" id="3.30.390.30">
    <property type="match status" value="1"/>
</dbReference>
<sequence length="73" mass="7831">MLPLDTNPRAKMLGIEDGFVKIFARRGSGSILGGVVVGPRASELILPITIAWRPPHCRPALGLLRRLSSSAAR</sequence>